<evidence type="ECO:0000256" key="8">
    <source>
        <dbReference type="SAM" id="Phobius"/>
    </source>
</evidence>
<evidence type="ECO:0000256" key="3">
    <source>
        <dbReference type="ARBA" id="ARBA00022448"/>
    </source>
</evidence>
<name>A0A543J0S1_9ACTN</name>
<keyword evidence="7 8" id="KW-0472">Membrane</keyword>
<keyword evidence="4" id="KW-1003">Cell membrane</keyword>
<feature type="transmembrane region" description="Helical" evidence="8">
    <location>
        <begin position="12"/>
        <end position="32"/>
    </location>
</feature>
<dbReference type="GO" id="GO:0042910">
    <property type="term" value="F:xenobiotic transmembrane transporter activity"/>
    <property type="evidence" value="ECO:0007669"/>
    <property type="project" value="InterPro"/>
</dbReference>
<keyword evidence="5 8" id="KW-0812">Transmembrane</keyword>
<dbReference type="Pfam" id="PF07690">
    <property type="entry name" value="MFS_1"/>
    <property type="match status" value="1"/>
</dbReference>
<evidence type="ECO:0000256" key="6">
    <source>
        <dbReference type="ARBA" id="ARBA00022989"/>
    </source>
</evidence>
<keyword evidence="3" id="KW-0813">Transport</keyword>
<comment type="subcellular location">
    <subcellularLocation>
        <location evidence="1">Cell membrane</location>
        <topology evidence="1">Multi-pass membrane protein</topology>
    </subcellularLocation>
</comment>
<dbReference type="PROSITE" id="PS00216">
    <property type="entry name" value="SUGAR_TRANSPORT_1"/>
    <property type="match status" value="1"/>
</dbReference>
<evidence type="ECO:0000256" key="2">
    <source>
        <dbReference type="ARBA" id="ARBA00006236"/>
    </source>
</evidence>
<dbReference type="SUPFAM" id="SSF103473">
    <property type="entry name" value="MFS general substrate transporter"/>
    <property type="match status" value="1"/>
</dbReference>
<reference evidence="10 11" key="1">
    <citation type="submission" date="2019-06" db="EMBL/GenBank/DDBJ databases">
        <title>Sequencing the genomes of 1000 actinobacteria strains.</title>
        <authorList>
            <person name="Klenk H.-P."/>
        </authorList>
    </citation>
    <scope>NUCLEOTIDE SEQUENCE [LARGE SCALE GENOMIC DNA]</scope>
    <source>
        <strain evidence="10 11">DSM 43186</strain>
    </source>
</reference>
<feature type="transmembrane region" description="Helical" evidence="8">
    <location>
        <begin position="275"/>
        <end position="295"/>
    </location>
</feature>
<dbReference type="Gene3D" id="1.20.1720.10">
    <property type="entry name" value="Multidrug resistance protein D"/>
    <property type="match status" value="1"/>
</dbReference>
<feature type="transmembrane region" description="Helical" evidence="8">
    <location>
        <begin position="333"/>
        <end position="357"/>
    </location>
</feature>
<feature type="transmembrane region" description="Helical" evidence="8">
    <location>
        <begin position="301"/>
        <end position="321"/>
    </location>
</feature>
<feature type="transmembrane region" description="Helical" evidence="8">
    <location>
        <begin position="363"/>
        <end position="384"/>
    </location>
</feature>
<keyword evidence="11" id="KW-1185">Reference proteome</keyword>
<comment type="caution">
    <text evidence="10">The sequence shown here is derived from an EMBL/GenBank/DDBJ whole genome shotgun (WGS) entry which is preliminary data.</text>
</comment>
<sequence length="404" mass="40721">MTGDARGRAPVVLLGALVALAPLSIDAYLPALPRIATDLEATPSGVQLTVTACLVGLACGQLVAGPLSDRYGRRRPLLAGLGGYTAAGVLCAVAPDPVSLIVFRLLQGAGGAFGLVIASAAVRDRYTGAAAARVFSSLMLVSGLAPVLAPLAGAQVLRFGDWRTVFLGLALLGGLTLAGCAVAFPETLPPGRRGAERARYTALLRSRALLGYAAVNALVFAAMFAYIAGSPFVLQRIHGMSPQQYGVVFAVNAFGLAAAAQVNGRLVRRLHPRTLLGAGVAIAAAGGVALLVVVLTGAGLWPLLAALFLVVTSVGLVMPNAPALALHDHGGNAGAAAALVGFAQFVVGGLVAPLAGADGVESALPMAVTVAVLGLAAALTFLLLRPAARPARPKEEVRPAASRR</sequence>
<gene>
    <name evidence="10" type="ORF">FHX40_3159</name>
</gene>
<dbReference type="CDD" id="cd17320">
    <property type="entry name" value="MFS_MdfA_MDR_like"/>
    <property type="match status" value="1"/>
</dbReference>
<feature type="transmembrane region" description="Helical" evidence="8">
    <location>
        <begin position="44"/>
        <end position="64"/>
    </location>
</feature>
<dbReference type="RefSeq" id="WP_142260312.1">
    <property type="nucleotide sequence ID" value="NZ_BMPV01000001.1"/>
</dbReference>
<evidence type="ECO:0000313" key="10">
    <source>
        <dbReference type="EMBL" id="TQM76425.1"/>
    </source>
</evidence>
<dbReference type="Proteomes" id="UP000319213">
    <property type="component" value="Unassembled WGS sequence"/>
</dbReference>
<dbReference type="EMBL" id="VFPQ01000001">
    <property type="protein sequence ID" value="TQM76425.1"/>
    <property type="molecule type" value="Genomic_DNA"/>
</dbReference>
<dbReference type="GO" id="GO:0005886">
    <property type="term" value="C:plasma membrane"/>
    <property type="evidence" value="ECO:0007669"/>
    <property type="project" value="UniProtKB-SubCell"/>
</dbReference>
<feature type="transmembrane region" description="Helical" evidence="8">
    <location>
        <begin position="134"/>
        <end position="153"/>
    </location>
</feature>
<comment type="similarity">
    <text evidence="2">Belongs to the major facilitator superfamily. Bcr/CmlA family.</text>
</comment>
<dbReference type="GO" id="GO:1990961">
    <property type="term" value="P:xenobiotic detoxification by transmembrane export across the plasma membrane"/>
    <property type="evidence" value="ECO:0007669"/>
    <property type="project" value="InterPro"/>
</dbReference>
<dbReference type="PANTHER" id="PTHR42718">
    <property type="entry name" value="MAJOR FACILITATOR SUPERFAMILY MULTIDRUG TRANSPORTER MFSC"/>
    <property type="match status" value="1"/>
</dbReference>
<evidence type="ECO:0000256" key="1">
    <source>
        <dbReference type="ARBA" id="ARBA00004651"/>
    </source>
</evidence>
<feature type="domain" description="Major facilitator superfamily (MFS) profile" evidence="9">
    <location>
        <begin position="8"/>
        <end position="389"/>
    </location>
</feature>
<dbReference type="PANTHER" id="PTHR42718:SF39">
    <property type="entry name" value="ACTINORHODIN TRANSPORTER-RELATED"/>
    <property type="match status" value="1"/>
</dbReference>
<dbReference type="InterPro" id="IPR005829">
    <property type="entry name" value="Sugar_transporter_CS"/>
</dbReference>
<dbReference type="OrthoDB" id="9814303at2"/>
<dbReference type="PROSITE" id="PS50850">
    <property type="entry name" value="MFS"/>
    <property type="match status" value="1"/>
</dbReference>
<dbReference type="InterPro" id="IPR011701">
    <property type="entry name" value="MFS"/>
</dbReference>
<feature type="transmembrane region" description="Helical" evidence="8">
    <location>
        <begin position="209"/>
        <end position="233"/>
    </location>
</feature>
<protein>
    <submittedName>
        <fullName evidence="10">DHA1 family bicyclomycin/chloramphenicol resistance-like MFS transporter</fullName>
    </submittedName>
</protein>
<feature type="transmembrane region" description="Helical" evidence="8">
    <location>
        <begin position="165"/>
        <end position="188"/>
    </location>
</feature>
<keyword evidence="6 8" id="KW-1133">Transmembrane helix</keyword>
<organism evidence="10 11">
    <name type="scientific">Thermopolyspora flexuosa</name>
    <dbReference type="NCBI Taxonomy" id="103836"/>
    <lineage>
        <taxon>Bacteria</taxon>
        <taxon>Bacillati</taxon>
        <taxon>Actinomycetota</taxon>
        <taxon>Actinomycetes</taxon>
        <taxon>Streptosporangiales</taxon>
        <taxon>Streptosporangiaceae</taxon>
        <taxon>Thermopolyspora</taxon>
    </lineage>
</organism>
<evidence type="ECO:0000256" key="7">
    <source>
        <dbReference type="ARBA" id="ARBA00023136"/>
    </source>
</evidence>
<dbReference type="InterPro" id="IPR004812">
    <property type="entry name" value="Efflux_drug-R_Bcr/CmlA"/>
</dbReference>
<feature type="transmembrane region" description="Helical" evidence="8">
    <location>
        <begin position="101"/>
        <end position="122"/>
    </location>
</feature>
<dbReference type="FunFam" id="1.20.1720.10:FF:000005">
    <property type="entry name" value="Bcr/CflA family efflux transporter"/>
    <property type="match status" value="1"/>
</dbReference>
<evidence type="ECO:0000256" key="5">
    <source>
        <dbReference type="ARBA" id="ARBA00022692"/>
    </source>
</evidence>
<dbReference type="InterPro" id="IPR036259">
    <property type="entry name" value="MFS_trans_sf"/>
</dbReference>
<dbReference type="InterPro" id="IPR020846">
    <property type="entry name" value="MFS_dom"/>
</dbReference>
<dbReference type="NCBIfam" id="TIGR00710">
    <property type="entry name" value="efflux_Bcr_CflA"/>
    <property type="match status" value="1"/>
</dbReference>
<dbReference type="AlphaFoldDB" id="A0A543J0S1"/>
<evidence type="ECO:0000256" key="4">
    <source>
        <dbReference type="ARBA" id="ARBA00022475"/>
    </source>
</evidence>
<feature type="transmembrane region" description="Helical" evidence="8">
    <location>
        <begin position="245"/>
        <end position="263"/>
    </location>
</feature>
<accession>A0A543J0S1</accession>
<evidence type="ECO:0000313" key="11">
    <source>
        <dbReference type="Proteomes" id="UP000319213"/>
    </source>
</evidence>
<feature type="transmembrane region" description="Helical" evidence="8">
    <location>
        <begin position="76"/>
        <end position="95"/>
    </location>
</feature>
<proteinExistence type="inferred from homology"/>
<evidence type="ECO:0000259" key="9">
    <source>
        <dbReference type="PROSITE" id="PS50850"/>
    </source>
</evidence>